<dbReference type="Gene3D" id="3.30.950.10">
    <property type="entry name" value="Methyltransferase, Cobalt-precorrin-4 Transmethylase, Domain 2"/>
    <property type="match status" value="1"/>
</dbReference>
<gene>
    <name evidence="6" type="primary">rsmI</name>
    <name evidence="8" type="ordered locus">Dtur_1446</name>
</gene>
<dbReference type="PANTHER" id="PTHR46111">
    <property type="entry name" value="RIBOSOMAL RNA SMALL SUBUNIT METHYLTRANSFERASE I"/>
    <property type="match status" value="1"/>
</dbReference>
<evidence type="ECO:0000256" key="1">
    <source>
        <dbReference type="ARBA" id="ARBA00022490"/>
    </source>
</evidence>
<dbReference type="InterPro" id="IPR014777">
    <property type="entry name" value="4pyrrole_Mease_sub1"/>
</dbReference>
<dbReference type="PROSITE" id="PS01296">
    <property type="entry name" value="RSMI"/>
    <property type="match status" value="1"/>
</dbReference>
<evidence type="ECO:0000256" key="4">
    <source>
        <dbReference type="ARBA" id="ARBA00022679"/>
    </source>
</evidence>
<evidence type="ECO:0000313" key="8">
    <source>
        <dbReference type="EMBL" id="ACK42720.1"/>
    </source>
</evidence>
<dbReference type="Proteomes" id="UP000007719">
    <property type="component" value="Chromosome"/>
</dbReference>
<keyword evidence="4 6" id="KW-0808">Transferase</keyword>
<keyword evidence="2 6" id="KW-0698">rRNA processing</keyword>
<dbReference type="OrthoDB" id="9809084at2"/>
<dbReference type="RefSeq" id="WP_012583798.1">
    <property type="nucleotide sequence ID" value="NC_011661.1"/>
</dbReference>
<proteinExistence type="inferred from homology"/>
<dbReference type="GO" id="GO:0005737">
    <property type="term" value="C:cytoplasm"/>
    <property type="evidence" value="ECO:0007669"/>
    <property type="project" value="UniProtKB-SubCell"/>
</dbReference>
<dbReference type="InterPro" id="IPR018063">
    <property type="entry name" value="SAM_MeTrfase_RsmI_CS"/>
</dbReference>
<dbReference type="EC" id="2.1.1.198" evidence="6"/>
<organism evidence="8 9">
    <name type="scientific">Dictyoglomus turgidum (strain DSM 6724 / Z-1310)</name>
    <dbReference type="NCBI Taxonomy" id="515635"/>
    <lineage>
        <taxon>Bacteria</taxon>
        <taxon>Pseudomonadati</taxon>
        <taxon>Dictyoglomota</taxon>
        <taxon>Dictyoglomia</taxon>
        <taxon>Dictyoglomales</taxon>
        <taxon>Dictyoglomaceae</taxon>
        <taxon>Dictyoglomus</taxon>
    </lineage>
</organism>
<dbReference type="NCBIfam" id="TIGR00096">
    <property type="entry name" value="16S rRNA (cytidine(1402)-2'-O)-methyltransferase"/>
    <property type="match status" value="1"/>
</dbReference>
<dbReference type="SUPFAM" id="SSF53790">
    <property type="entry name" value="Tetrapyrrole methylase"/>
    <property type="match status" value="1"/>
</dbReference>
<dbReference type="eggNOG" id="COG0313">
    <property type="taxonomic scope" value="Bacteria"/>
</dbReference>
<reference evidence="9" key="1">
    <citation type="journal article" date="2016" name="Front. Microbiol.">
        <title>The complete genome sequence of hyperthermophile Dictyoglomus turgidum DSM 6724 reveals a specialized carbohydrate fermentor.</title>
        <authorList>
            <person name="Brumm P.J."/>
            <person name="Gowda K."/>
            <person name="Robb F.T."/>
            <person name="Mead D.A."/>
        </authorList>
    </citation>
    <scope>NUCLEOTIDE SEQUENCE [LARGE SCALE GENOMIC DNA]</scope>
    <source>
        <strain evidence="9">DSM 6724 / Z-1310</strain>
    </source>
</reference>
<keyword evidence="3 6" id="KW-0489">Methyltransferase</keyword>
<dbReference type="KEGG" id="dtu:Dtur_1446"/>
<sequence>MGKLYVVATPIGNLRDITLRAIETLKACPVIAAEDTRHTSILLKTYNIQDKILISYHKYNEEKRIELFLDFLLNKNMDIALVSDAGTPCISDPGYKIVKAVREKNIEVIPIPGPSSLTASLSVSGLPLNEFLFLGFLPKEENKKVNKLREIKKSKINTFIIYESPKRIIKTLNIIREIFSNSIVCICRELTKKFEKTYYGEIKKVIEEINNDPYKEKGEYTVIVSWEDNMEREVSFSIEALLIDQIVKHNISLKEAIYKVSKLYNIPKKEVYKKSLELKNKLKEEDFKI</sequence>
<dbReference type="AlphaFoldDB" id="B8E0Y3"/>
<dbReference type="InterPro" id="IPR014776">
    <property type="entry name" value="4pyrrole_Mease_sub2"/>
</dbReference>
<comment type="subcellular location">
    <subcellularLocation>
        <location evidence="6">Cytoplasm</location>
    </subcellularLocation>
</comment>
<keyword evidence="1 6" id="KW-0963">Cytoplasm</keyword>
<dbReference type="PIRSF" id="PIRSF005917">
    <property type="entry name" value="MTase_YraL"/>
    <property type="match status" value="1"/>
</dbReference>
<evidence type="ECO:0000256" key="5">
    <source>
        <dbReference type="ARBA" id="ARBA00022691"/>
    </source>
</evidence>
<accession>B8E0Y3</accession>
<comment type="similarity">
    <text evidence="6">Belongs to the methyltransferase superfamily. RsmI family.</text>
</comment>
<dbReference type="Pfam" id="PF00590">
    <property type="entry name" value="TP_methylase"/>
    <property type="match status" value="1"/>
</dbReference>
<dbReference type="HAMAP" id="MF_01877">
    <property type="entry name" value="16SrRNA_methyltr_I"/>
    <property type="match status" value="1"/>
</dbReference>
<evidence type="ECO:0000313" key="9">
    <source>
        <dbReference type="Proteomes" id="UP000007719"/>
    </source>
</evidence>
<dbReference type="FunCoup" id="B8E0Y3">
    <property type="interactions" value="351"/>
</dbReference>
<keyword evidence="9" id="KW-1185">Reference proteome</keyword>
<comment type="function">
    <text evidence="6">Catalyzes the 2'-O-methylation of the ribose of cytidine 1402 (C1402) in 16S rRNA.</text>
</comment>
<keyword evidence="5 6" id="KW-0949">S-adenosyl-L-methionine</keyword>
<evidence type="ECO:0000259" key="7">
    <source>
        <dbReference type="Pfam" id="PF00590"/>
    </source>
</evidence>
<dbReference type="EnsemblBacteria" id="ACK42720">
    <property type="protein sequence ID" value="ACK42720"/>
    <property type="gene ID" value="Dtur_1446"/>
</dbReference>
<dbReference type="PATRIC" id="fig|515635.4.peg.1493"/>
<dbReference type="EMBL" id="CP001251">
    <property type="protein sequence ID" value="ACK42720.1"/>
    <property type="molecule type" value="Genomic_DNA"/>
</dbReference>
<dbReference type="HOGENOM" id="CLU_044779_2_0_0"/>
<dbReference type="InterPro" id="IPR008189">
    <property type="entry name" value="rRNA_ssu_MeTfrase_I"/>
</dbReference>
<feature type="domain" description="Tetrapyrrole methylase" evidence="7">
    <location>
        <begin position="3"/>
        <end position="204"/>
    </location>
</feature>
<dbReference type="InterPro" id="IPR000878">
    <property type="entry name" value="4pyrrol_Mease"/>
</dbReference>
<protein>
    <recommendedName>
        <fullName evidence="6">Ribosomal RNA small subunit methyltransferase I</fullName>
        <ecNumber evidence="6">2.1.1.198</ecNumber>
    </recommendedName>
    <alternativeName>
        <fullName evidence="6">16S rRNA 2'-O-ribose C1402 methyltransferase</fullName>
    </alternativeName>
    <alternativeName>
        <fullName evidence="6">rRNA (cytidine-2'-O-)-methyltransferase RsmI</fullName>
    </alternativeName>
</protein>
<dbReference type="STRING" id="515635.Dtur_1446"/>
<dbReference type="PANTHER" id="PTHR46111:SF1">
    <property type="entry name" value="RIBOSOMAL RNA SMALL SUBUNIT METHYLTRANSFERASE I"/>
    <property type="match status" value="1"/>
</dbReference>
<dbReference type="InParanoid" id="B8E0Y3"/>
<comment type="catalytic activity">
    <reaction evidence="6">
        <text>cytidine(1402) in 16S rRNA + S-adenosyl-L-methionine = 2'-O-methylcytidine(1402) in 16S rRNA + S-adenosyl-L-homocysteine + H(+)</text>
        <dbReference type="Rhea" id="RHEA:42924"/>
        <dbReference type="Rhea" id="RHEA-COMP:10285"/>
        <dbReference type="Rhea" id="RHEA-COMP:10286"/>
        <dbReference type="ChEBI" id="CHEBI:15378"/>
        <dbReference type="ChEBI" id="CHEBI:57856"/>
        <dbReference type="ChEBI" id="CHEBI:59789"/>
        <dbReference type="ChEBI" id="CHEBI:74495"/>
        <dbReference type="ChEBI" id="CHEBI:82748"/>
        <dbReference type="EC" id="2.1.1.198"/>
    </reaction>
</comment>
<evidence type="ECO:0000256" key="2">
    <source>
        <dbReference type="ARBA" id="ARBA00022552"/>
    </source>
</evidence>
<dbReference type="FunFam" id="3.40.1010.10:FF:000007">
    <property type="entry name" value="Ribosomal RNA small subunit methyltransferase I"/>
    <property type="match status" value="1"/>
</dbReference>
<dbReference type="InterPro" id="IPR035996">
    <property type="entry name" value="4pyrrol_Methylase_sf"/>
</dbReference>
<dbReference type="Gene3D" id="3.40.1010.10">
    <property type="entry name" value="Cobalt-precorrin-4 Transmethylase, Domain 1"/>
    <property type="match status" value="1"/>
</dbReference>
<dbReference type="FunFam" id="3.30.950.10:FF:000002">
    <property type="entry name" value="Ribosomal RNA small subunit methyltransferase I"/>
    <property type="match status" value="1"/>
</dbReference>
<evidence type="ECO:0000256" key="3">
    <source>
        <dbReference type="ARBA" id="ARBA00022603"/>
    </source>
</evidence>
<dbReference type="GO" id="GO:0070677">
    <property type="term" value="F:rRNA (cytosine-2'-O-)-methyltransferase activity"/>
    <property type="evidence" value="ECO:0007669"/>
    <property type="project" value="UniProtKB-UniRule"/>
</dbReference>
<dbReference type="CDD" id="cd11648">
    <property type="entry name" value="RsmI"/>
    <property type="match status" value="1"/>
</dbReference>
<name>B8E0Y3_DICTD</name>
<evidence type="ECO:0000256" key="6">
    <source>
        <dbReference type="HAMAP-Rule" id="MF_01877"/>
    </source>
</evidence>